<gene>
    <name evidence="6" type="ORF">SAMN04487855_1206</name>
    <name evidence="5" type="ORF">SAMN05216589_0418</name>
</gene>
<dbReference type="Proteomes" id="UP000186599">
    <property type="component" value="Unassembled WGS sequence"/>
</dbReference>
<dbReference type="SMART" id="SM00563">
    <property type="entry name" value="PlsC"/>
    <property type="match status" value="1"/>
</dbReference>
<evidence type="ECO:0000313" key="8">
    <source>
        <dbReference type="Proteomes" id="UP000186904"/>
    </source>
</evidence>
<dbReference type="GO" id="GO:0003841">
    <property type="term" value="F:1-acylglycerol-3-phosphate O-acyltransferase activity"/>
    <property type="evidence" value="ECO:0007669"/>
    <property type="project" value="TreeGrafter"/>
</dbReference>
<protein>
    <submittedName>
        <fullName evidence="6">1-acyl-sn-glycerol-3-phosphate acyltransferases</fullName>
    </submittedName>
</protein>
<reference evidence="7 8" key="1">
    <citation type="submission" date="2016-10" db="EMBL/GenBank/DDBJ databases">
        <authorList>
            <person name="de Groot N.N."/>
        </authorList>
    </citation>
    <scope>NUCLEOTIDE SEQUENCE [LARGE SCALE GENOMIC DNA]</scope>
    <source>
        <strain evidence="6 7">CGMCC 1.9095</strain>
        <strain evidence="5 8">DSM 22558</strain>
    </source>
</reference>
<dbReference type="RefSeq" id="WP_074777573.1">
    <property type="nucleotide sequence ID" value="NZ_FOGN01000001.1"/>
</dbReference>
<dbReference type="Pfam" id="PF01553">
    <property type="entry name" value="Acyltransferase"/>
    <property type="match status" value="1"/>
</dbReference>
<comment type="pathway">
    <text evidence="1">Lipid metabolism.</text>
</comment>
<dbReference type="CDD" id="cd07989">
    <property type="entry name" value="LPLAT_AGPAT-like"/>
    <property type="match status" value="1"/>
</dbReference>
<evidence type="ECO:0000256" key="2">
    <source>
        <dbReference type="ARBA" id="ARBA00022679"/>
    </source>
</evidence>
<evidence type="ECO:0000256" key="1">
    <source>
        <dbReference type="ARBA" id="ARBA00005189"/>
    </source>
</evidence>
<accession>A0A1I4KIE7</accession>
<proteinExistence type="predicted"/>
<evidence type="ECO:0000313" key="5">
    <source>
        <dbReference type="EMBL" id="SER39282.1"/>
    </source>
</evidence>
<dbReference type="AlphaFoldDB" id="A0A1I4KIE7"/>
<organism evidence="6 7">
    <name type="scientific">Halopseudomonas bauzanensis</name>
    <dbReference type="NCBI Taxonomy" id="653930"/>
    <lineage>
        <taxon>Bacteria</taxon>
        <taxon>Pseudomonadati</taxon>
        <taxon>Pseudomonadota</taxon>
        <taxon>Gammaproteobacteria</taxon>
        <taxon>Pseudomonadales</taxon>
        <taxon>Pseudomonadaceae</taxon>
        <taxon>Halopseudomonas</taxon>
    </lineage>
</organism>
<keyword evidence="3 6" id="KW-0012">Acyltransferase</keyword>
<dbReference type="InterPro" id="IPR002123">
    <property type="entry name" value="Plipid/glycerol_acylTrfase"/>
</dbReference>
<keyword evidence="2 6" id="KW-0808">Transferase</keyword>
<name>A0A1I4KIE7_9GAMM</name>
<dbReference type="PANTHER" id="PTHR10434">
    <property type="entry name" value="1-ACYL-SN-GLYCEROL-3-PHOSPHATE ACYLTRANSFERASE"/>
    <property type="match status" value="1"/>
</dbReference>
<feature type="domain" description="Phospholipid/glycerol acyltransferase" evidence="4">
    <location>
        <begin position="39"/>
        <end position="160"/>
    </location>
</feature>
<dbReference type="Proteomes" id="UP000186904">
    <property type="component" value="Unassembled WGS sequence"/>
</dbReference>
<dbReference type="EMBL" id="FOUA01000001">
    <property type="protein sequence ID" value="SFL78494.1"/>
    <property type="molecule type" value="Genomic_DNA"/>
</dbReference>
<evidence type="ECO:0000313" key="6">
    <source>
        <dbReference type="EMBL" id="SFL78494.1"/>
    </source>
</evidence>
<dbReference type="PANTHER" id="PTHR10434:SF11">
    <property type="entry name" value="1-ACYL-SN-GLYCEROL-3-PHOSPHATE ACYLTRANSFERASE"/>
    <property type="match status" value="1"/>
</dbReference>
<evidence type="ECO:0000256" key="3">
    <source>
        <dbReference type="ARBA" id="ARBA00023315"/>
    </source>
</evidence>
<evidence type="ECO:0000259" key="4">
    <source>
        <dbReference type="SMART" id="SM00563"/>
    </source>
</evidence>
<sequence length="217" mass="24060">MIKALPKVLFFLLIVRPVVYLMLGLNLLQREKLPVHGPAILAANHNSHLDTLVLMSLYPLTTLHRVRPVAAADYFLRNRFTAWLSLNLIGIIPLDRQGEVGKDKVFELCQRALADDQILLLFPEGSRGDPEQLQPLRKGIYHLARSQPGTRVTPVALHGLGKALPRGGSMIVPFNCDAVVGDPLEPGEDCDAFMNELQTALEDLLTQCITRSKKQEG</sequence>
<dbReference type="GO" id="GO:0006654">
    <property type="term" value="P:phosphatidic acid biosynthetic process"/>
    <property type="evidence" value="ECO:0007669"/>
    <property type="project" value="TreeGrafter"/>
</dbReference>
<dbReference type="SUPFAM" id="SSF69593">
    <property type="entry name" value="Glycerol-3-phosphate (1)-acyltransferase"/>
    <property type="match status" value="1"/>
</dbReference>
<dbReference type="OrthoDB" id="9808424at2"/>
<evidence type="ECO:0000313" key="7">
    <source>
        <dbReference type="Proteomes" id="UP000186599"/>
    </source>
</evidence>
<dbReference type="STRING" id="653930.SAMN05216589_0418"/>
<dbReference type="EMBL" id="FOGN01000001">
    <property type="protein sequence ID" value="SER39282.1"/>
    <property type="molecule type" value="Genomic_DNA"/>
</dbReference>
<keyword evidence="7" id="KW-1185">Reference proteome</keyword>